<accession>A0A0R3TK38</accession>
<name>A0A0R3TK38_RODNA</name>
<evidence type="ECO:0000313" key="5">
    <source>
        <dbReference type="EMBL" id="VDO03358.1"/>
    </source>
</evidence>
<dbReference type="AlphaFoldDB" id="A0A0R3TK38"/>
<keyword evidence="3" id="KW-1133">Transmembrane helix</keyword>
<dbReference type="InterPro" id="IPR007110">
    <property type="entry name" value="Ig-like_dom"/>
</dbReference>
<evidence type="ECO:0000256" key="1">
    <source>
        <dbReference type="ARBA" id="ARBA00022737"/>
    </source>
</evidence>
<evidence type="ECO:0000256" key="2">
    <source>
        <dbReference type="ARBA" id="ARBA00023157"/>
    </source>
</evidence>
<proteinExistence type="predicted"/>
<dbReference type="EMBL" id="UZAE01012066">
    <property type="protein sequence ID" value="VDO03358.1"/>
    <property type="molecule type" value="Genomic_DNA"/>
</dbReference>
<dbReference type="PANTHER" id="PTHR22906:SF21">
    <property type="entry name" value="SEMA DOMAIN-CONTAINING PROTEIN"/>
    <property type="match status" value="1"/>
</dbReference>
<evidence type="ECO:0000259" key="4">
    <source>
        <dbReference type="PROSITE" id="PS50835"/>
    </source>
</evidence>
<reference evidence="5 6" key="2">
    <citation type="submission" date="2018-11" db="EMBL/GenBank/DDBJ databases">
        <authorList>
            <consortium name="Pathogen Informatics"/>
        </authorList>
    </citation>
    <scope>NUCLEOTIDE SEQUENCE [LARGE SCALE GENOMIC DNA]</scope>
</reference>
<dbReference type="SUPFAM" id="SSF82895">
    <property type="entry name" value="TSP-1 type 1 repeat"/>
    <property type="match status" value="1"/>
</dbReference>
<evidence type="ECO:0000313" key="6">
    <source>
        <dbReference type="Proteomes" id="UP000278807"/>
    </source>
</evidence>
<dbReference type="Proteomes" id="UP000278807">
    <property type="component" value="Unassembled WGS sequence"/>
</dbReference>
<feature type="transmembrane region" description="Helical" evidence="3">
    <location>
        <begin position="396"/>
        <end position="419"/>
    </location>
</feature>
<dbReference type="InterPro" id="IPR036383">
    <property type="entry name" value="TSP1_rpt_sf"/>
</dbReference>
<gene>
    <name evidence="5" type="ORF">HNAJ_LOCUS7498</name>
</gene>
<dbReference type="PROSITE" id="PS50835">
    <property type="entry name" value="IG_LIKE"/>
    <property type="match status" value="1"/>
</dbReference>
<keyword evidence="3" id="KW-0812">Transmembrane</keyword>
<keyword evidence="1" id="KW-0677">Repeat</keyword>
<feature type="domain" description="Ig-like" evidence="4">
    <location>
        <begin position="231"/>
        <end position="371"/>
    </location>
</feature>
<reference evidence="7" key="1">
    <citation type="submission" date="2017-02" db="UniProtKB">
        <authorList>
            <consortium name="WormBaseParasite"/>
        </authorList>
    </citation>
    <scope>IDENTIFICATION</scope>
</reference>
<evidence type="ECO:0000313" key="7">
    <source>
        <dbReference type="WBParaSite" id="HNAJ_0000750201-mRNA-1"/>
    </source>
</evidence>
<dbReference type="InterPro" id="IPR052065">
    <property type="entry name" value="Compl_asym_regulator"/>
</dbReference>
<dbReference type="WBParaSite" id="HNAJ_0000750201-mRNA-1">
    <property type="protein sequence ID" value="HNAJ_0000750201-mRNA-1"/>
    <property type="gene ID" value="HNAJ_0000750201"/>
</dbReference>
<keyword evidence="3" id="KW-0472">Membrane</keyword>
<dbReference type="Gene3D" id="2.20.100.10">
    <property type="entry name" value="Thrombospondin type-1 (TSP1) repeat"/>
    <property type="match status" value="1"/>
</dbReference>
<evidence type="ECO:0000256" key="3">
    <source>
        <dbReference type="SAM" id="Phobius"/>
    </source>
</evidence>
<dbReference type="OrthoDB" id="6273859at2759"/>
<protein>
    <submittedName>
        <fullName evidence="7">Ig-like domain-containing protein</fullName>
    </submittedName>
</protein>
<dbReference type="STRING" id="102285.A0A0R3TK38"/>
<organism evidence="7">
    <name type="scientific">Rodentolepis nana</name>
    <name type="common">Dwarf tapeworm</name>
    <name type="synonym">Hymenolepis nana</name>
    <dbReference type="NCBI Taxonomy" id="102285"/>
    <lineage>
        <taxon>Eukaryota</taxon>
        <taxon>Metazoa</taxon>
        <taxon>Spiralia</taxon>
        <taxon>Lophotrochozoa</taxon>
        <taxon>Platyhelminthes</taxon>
        <taxon>Cestoda</taxon>
        <taxon>Eucestoda</taxon>
        <taxon>Cyclophyllidea</taxon>
        <taxon>Hymenolepididae</taxon>
        <taxon>Rodentolepis</taxon>
    </lineage>
</organism>
<sequence>VECDAGVPCPTDGAWCPWSSTVVKCSEPCGDSGMGLRTRRCNCPAPAHGGKPCIIPSGNKETADLMNTQLKRAIVRNETASLTSLPTIADIAAIADGSGKWDSCNRKYCPYLKELTEDETKIIANDLRQQHPEAVWLWTSGKPANRLDPIGLHCSSDLRSRAEIFDKRYRFPRGHSFWTLSRSKSSRQPYYFVGIPVKDTRRLQITEDRLIIRGLDEADEGVYRFGYEYEPGRFATICYFAVYLPNKYRVVESGKPFVFSCNALGLWPVIQQTPEGMWRTYWSYEPDEKAKSLGMKPKSEMWLSVLRVMSFTDDDDDDSNTTKKYRSNFTELTLLDTEKRRIDEVKYSMSGRYTCIVEAKHDGLAARKFITNDIYLDVISPPSLNQMVLRWFRTNWKAIVFLLIVLGILTIVYMIAVKVRAGQTATLKKFAAEEEEMKKARLYTAGDIKVKTT</sequence>
<dbReference type="PANTHER" id="PTHR22906">
    <property type="entry name" value="PROPERDIN"/>
    <property type="match status" value="1"/>
</dbReference>
<keyword evidence="6" id="KW-1185">Reference proteome</keyword>
<keyword evidence="2" id="KW-1015">Disulfide bond</keyword>